<dbReference type="Gene3D" id="1.10.357.10">
    <property type="entry name" value="Tetracycline Repressor, domain 2"/>
    <property type="match status" value="1"/>
</dbReference>
<dbReference type="Pfam" id="PF00440">
    <property type="entry name" value="TetR_N"/>
    <property type="match status" value="1"/>
</dbReference>
<dbReference type="InterPro" id="IPR001647">
    <property type="entry name" value="HTH_TetR"/>
</dbReference>
<dbReference type="AlphaFoldDB" id="A0A1H5T1L7"/>
<feature type="domain" description="HTH tetR-type" evidence="3">
    <location>
        <begin position="30"/>
        <end position="71"/>
    </location>
</feature>
<accession>A0A1H5T1L7</accession>
<dbReference type="Proteomes" id="UP000236723">
    <property type="component" value="Unassembled WGS sequence"/>
</dbReference>
<dbReference type="InterPro" id="IPR009057">
    <property type="entry name" value="Homeodomain-like_sf"/>
</dbReference>
<evidence type="ECO:0000259" key="3">
    <source>
        <dbReference type="Pfam" id="PF00440"/>
    </source>
</evidence>
<evidence type="ECO:0000313" key="5">
    <source>
        <dbReference type="Proteomes" id="UP000236723"/>
    </source>
</evidence>
<dbReference type="SUPFAM" id="SSF48498">
    <property type="entry name" value="Tetracyclin repressor-like, C-terminal domain"/>
    <property type="match status" value="1"/>
</dbReference>
<dbReference type="RefSeq" id="WP_200826973.1">
    <property type="nucleotide sequence ID" value="NZ_FNVO01000001.1"/>
</dbReference>
<keyword evidence="1" id="KW-0238">DNA-binding</keyword>
<dbReference type="GO" id="GO:0003677">
    <property type="term" value="F:DNA binding"/>
    <property type="evidence" value="ECO:0007669"/>
    <property type="project" value="UniProtKB-KW"/>
</dbReference>
<dbReference type="InterPro" id="IPR036271">
    <property type="entry name" value="Tet_transcr_reg_TetR-rel_C_sf"/>
</dbReference>
<dbReference type="EMBL" id="FNVO01000001">
    <property type="protein sequence ID" value="SEF56675.1"/>
    <property type="molecule type" value="Genomic_DNA"/>
</dbReference>
<evidence type="ECO:0000256" key="2">
    <source>
        <dbReference type="SAM" id="MobiDB-lite"/>
    </source>
</evidence>
<sequence>MTEGGNARPRAVPGRSGRRVGRPARIDRAAIARAAAELPLEELTMRAVAERLGVSVAGLYHHVGGREELLRLAAEQSALRMTLPHDEGQHWAVWCYQWADYIRRAFVADPELLKQYIDGAFGAEVMAEHIDAAIGLCVRQGFTERDAFAIYELLSECALGAAISEIRAVRADRAGEPMDLEMRGLLARSEPAALPNLRRMLASGTLIRPSFADRVAGVLAGVAVRHGADWREVVRLVRSAASEPPG</sequence>
<feature type="region of interest" description="Disordered" evidence="2">
    <location>
        <begin position="1"/>
        <end position="21"/>
    </location>
</feature>
<protein>
    <submittedName>
        <fullName evidence="4">Tetracyclin repressor, C-terminal all-alpha domain</fullName>
    </submittedName>
</protein>
<evidence type="ECO:0000313" key="4">
    <source>
        <dbReference type="EMBL" id="SEF56675.1"/>
    </source>
</evidence>
<keyword evidence="5" id="KW-1185">Reference proteome</keyword>
<name>A0A1H5T1L7_9ACTN</name>
<evidence type="ECO:0000256" key="1">
    <source>
        <dbReference type="ARBA" id="ARBA00023125"/>
    </source>
</evidence>
<dbReference type="SUPFAM" id="SSF46689">
    <property type="entry name" value="Homeodomain-like"/>
    <property type="match status" value="1"/>
</dbReference>
<gene>
    <name evidence="4" type="ORF">SAMN04489712_101446</name>
</gene>
<proteinExistence type="predicted"/>
<organism evidence="4 5">
    <name type="scientific">Thermomonospora echinospora</name>
    <dbReference type="NCBI Taxonomy" id="1992"/>
    <lineage>
        <taxon>Bacteria</taxon>
        <taxon>Bacillati</taxon>
        <taxon>Actinomycetota</taxon>
        <taxon>Actinomycetes</taxon>
        <taxon>Streptosporangiales</taxon>
        <taxon>Thermomonosporaceae</taxon>
        <taxon>Thermomonospora</taxon>
    </lineage>
</organism>
<dbReference type="Gene3D" id="1.10.10.60">
    <property type="entry name" value="Homeodomain-like"/>
    <property type="match status" value="1"/>
</dbReference>
<reference evidence="5" key="1">
    <citation type="submission" date="2016-10" db="EMBL/GenBank/DDBJ databases">
        <authorList>
            <person name="Varghese N."/>
            <person name="Submissions S."/>
        </authorList>
    </citation>
    <scope>NUCLEOTIDE SEQUENCE [LARGE SCALE GENOMIC DNA]</scope>
    <source>
        <strain evidence="5">DSM 43163</strain>
    </source>
</reference>